<keyword evidence="2" id="KW-1185">Reference proteome</keyword>
<evidence type="ECO:0000313" key="1">
    <source>
        <dbReference type="EMBL" id="CAG8587689.1"/>
    </source>
</evidence>
<evidence type="ECO:0000313" key="2">
    <source>
        <dbReference type="Proteomes" id="UP000789702"/>
    </source>
</evidence>
<organism evidence="1 2">
    <name type="scientific">Dentiscutata heterogama</name>
    <dbReference type="NCBI Taxonomy" id="1316150"/>
    <lineage>
        <taxon>Eukaryota</taxon>
        <taxon>Fungi</taxon>
        <taxon>Fungi incertae sedis</taxon>
        <taxon>Mucoromycota</taxon>
        <taxon>Glomeromycotina</taxon>
        <taxon>Glomeromycetes</taxon>
        <taxon>Diversisporales</taxon>
        <taxon>Gigasporaceae</taxon>
        <taxon>Dentiscutata</taxon>
    </lineage>
</organism>
<comment type="caution">
    <text evidence="1">The sequence shown here is derived from an EMBL/GenBank/DDBJ whole genome shotgun (WGS) entry which is preliminary data.</text>
</comment>
<sequence>MSDLATERTVAINAVLQASKICKNAFNTLVTSDTLVKKDKTPITIVDFSVQAVVNTLLSKVFPNDLIVGEEDSKDLQGDSGKEMRDKVLSLANSVLETPLIDDLNNSY</sequence>
<gene>
    <name evidence="1" type="ORF">DHETER_LOCUS6732</name>
</gene>
<proteinExistence type="predicted"/>
<dbReference type="EMBL" id="CAJVPU010008776">
    <property type="protein sequence ID" value="CAG8587689.1"/>
    <property type="molecule type" value="Genomic_DNA"/>
</dbReference>
<dbReference type="Proteomes" id="UP000789702">
    <property type="component" value="Unassembled WGS sequence"/>
</dbReference>
<reference evidence="1" key="1">
    <citation type="submission" date="2021-06" db="EMBL/GenBank/DDBJ databases">
        <authorList>
            <person name="Kallberg Y."/>
            <person name="Tangrot J."/>
            <person name="Rosling A."/>
        </authorList>
    </citation>
    <scope>NUCLEOTIDE SEQUENCE</scope>
    <source>
        <strain evidence="1">IL203A</strain>
    </source>
</reference>
<name>A0ACA9MGQ7_9GLOM</name>
<protein>
    <submittedName>
        <fullName evidence="1">12864_t:CDS:1</fullName>
    </submittedName>
</protein>
<accession>A0ACA9MGQ7</accession>